<dbReference type="Pfam" id="PF09190">
    <property type="entry name" value="DALR_2"/>
    <property type="match status" value="1"/>
</dbReference>
<dbReference type="GO" id="GO:0005829">
    <property type="term" value="C:cytosol"/>
    <property type="evidence" value="ECO:0007669"/>
    <property type="project" value="TreeGrafter"/>
</dbReference>
<evidence type="ECO:0000256" key="2">
    <source>
        <dbReference type="ARBA" id="ARBA00005594"/>
    </source>
</evidence>
<dbReference type="InterPro" id="IPR009080">
    <property type="entry name" value="tRNAsynth_Ia_anticodon-bd"/>
</dbReference>
<evidence type="ECO:0000313" key="15">
    <source>
        <dbReference type="EMBL" id="PBD16712.1"/>
    </source>
</evidence>
<evidence type="ECO:0000256" key="3">
    <source>
        <dbReference type="ARBA" id="ARBA00011245"/>
    </source>
</evidence>
<dbReference type="InterPro" id="IPR024909">
    <property type="entry name" value="Cys-tRNA/MSH_ligase"/>
</dbReference>
<evidence type="ECO:0000313" key="16">
    <source>
        <dbReference type="Proteomes" id="UP000217448"/>
    </source>
</evidence>
<comment type="caution">
    <text evidence="15">The sequence shown here is derived from an EMBL/GenBank/DDBJ whole genome shotgun (WGS) entry which is preliminary data.</text>
</comment>
<reference evidence="15" key="1">
    <citation type="submission" date="2017-09" db="EMBL/GenBank/DDBJ databases">
        <title>Yangia sp. SAOS 153D whole genome sequencing.</title>
        <authorList>
            <person name="Verma A."/>
            <person name="Krishnamurthi S."/>
        </authorList>
    </citation>
    <scope>NUCLEOTIDE SEQUENCE [LARGE SCALE GENOMIC DNA]</scope>
    <source>
        <strain evidence="15">SAOS 153D</strain>
    </source>
</reference>
<dbReference type="InterPro" id="IPR015803">
    <property type="entry name" value="Cys-tRNA-ligase"/>
</dbReference>
<evidence type="ECO:0000256" key="6">
    <source>
        <dbReference type="ARBA" id="ARBA00022723"/>
    </source>
</evidence>
<reference evidence="14" key="3">
    <citation type="submission" date="2024-05" db="EMBL/GenBank/DDBJ databases">
        <title>Yangia mangrovi SAOS 153D genome.</title>
        <authorList>
            <person name="Verma A."/>
            <person name="Pal Y."/>
            <person name="Sundharam S."/>
            <person name="Bisht B."/>
            <person name="Srinivasan K."/>
        </authorList>
    </citation>
    <scope>NUCLEOTIDE SEQUENCE</scope>
    <source>
        <strain evidence="14">SAOS 153D</strain>
    </source>
</reference>
<evidence type="ECO:0000256" key="12">
    <source>
        <dbReference type="HAMAP-Rule" id="MF_00041"/>
    </source>
</evidence>
<evidence type="ECO:0000313" key="14">
    <source>
        <dbReference type="EMBL" id="MCT4373061.1"/>
    </source>
</evidence>
<dbReference type="GO" id="GO:0008270">
    <property type="term" value="F:zinc ion binding"/>
    <property type="evidence" value="ECO:0007669"/>
    <property type="project" value="UniProtKB-UniRule"/>
</dbReference>
<dbReference type="EMBL" id="NTHN01000575">
    <property type="protein sequence ID" value="PBD16712.1"/>
    <property type="molecule type" value="Genomic_DNA"/>
</dbReference>
<gene>
    <name evidence="12 14" type="primary">cysS</name>
    <name evidence="14" type="ORF">CLG85_023260</name>
    <name evidence="15" type="ORF">CLG85_24095</name>
</gene>
<dbReference type="Pfam" id="PF01406">
    <property type="entry name" value="tRNA-synt_1e"/>
    <property type="match status" value="1"/>
</dbReference>
<evidence type="ECO:0000259" key="13">
    <source>
        <dbReference type="SMART" id="SM00840"/>
    </source>
</evidence>
<dbReference type="OrthoDB" id="9815130at2"/>
<evidence type="ECO:0000256" key="4">
    <source>
        <dbReference type="ARBA" id="ARBA00022490"/>
    </source>
</evidence>
<dbReference type="InterPro" id="IPR015273">
    <property type="entry name" value="Cys-tRNA-synt_Ia_DALR"/>
</dbReference>
<dbReference type="GO" id="GO:0005524">
    <property type="term" value="F:ATP binding"/>
    <property type="evidence" value="ECO:0007669"/>
    <property type="project" value="UniProtKB-UniRule"/>
</dbReference>
<feature type="binding site" evidence="12">
    <location>
        <position position="249"/>
    </location>
    <ligand>
        <name>Zn(2+)</name>
        <dbReference type="ChEBI" id="CHEBI:29105"/>
    </ligand>
</feature>
<comment type="catalytic activity">
    <reaction evidence="12">
        <text>tRNA(Cys) + L-cysteine + ATP = L-cysteinyl-tRNA(Cys) + AMP + diphosphate</text>
        <dbReference type="Rhea" id="RHEA:17773"/>
        <dbReference type="Rhea" id="RHEA-COMP:9661"/>
        <dbReference type="Rhea" id="RHEA-COMP:9679"/>
        <dbReference type="ChEBI" id="CHEBI:30616"/>
        <dbReference type="ChEBI" id="CHEBI:33019"/>
        <dbReference type="ChEBI" id="CHEBI:35235"/>
        <dbReference type="ChEBI" id="CHEBI:78442"/>
        <dbReference type="ChEBI" id="CHEBI:78517"/>
        <dbReference type="ChEBI" id="CHEBI:456215"/>
        <dbReference type="EC" id="6.1.1.16"/>
    </reaction>
</comment>
<dbReference type="InterPro" id="IPR014729">
    <property type="entry name" value="Rossmann-like_a/b/a_fold"/>
</dbReference>
<keyword evidence="5 12" id="KW-0436">Ligase</keyword>
<feature type="binding site" evidence="12">
    <location>
        <position position="281"/>
    </location>
    <ligand>
        <name>ATP</name>
        <dbReference type="ChEBI" id="CHEBI:30616"/>
    </ligand>
</feature>
<dbReference type="RefSeq" id="WP_095884395.1">
    <property type="nucleotide sequence ID" value="NZ_NTHN02000066.1"/>
</dbReference>
<feature type="binding site" evidence="12">
    <location>
        <position position="245"/>
    </location>
    <ligand>
        <name>Zn(2+)</name>
        <dbReference type="ChEBI" id="CHEBI:29105"/>
    </ligand>
</feature>
<evidence type="ECO:0000256" key="8">
    <source>
        <dbReference type="ARBA" id="ARBA00022833"/>
    </source>
</evidence>
<dbReference type="InterPro" id="IPR032678">
    <property type="entry name" value="tRNA-synt_1_cat_dom"/>
</dbReference>
<evidence type="ECO:0000256" key="11">
    <source>
        <dbReference type="ARBA" id="ARBA00023146"/>
    </source>
</evidence>
<feature type="binding site" evidence="12">
    <location>
        <position position="29"/>
    </location>
    <ligand>
        <name>Zn(2+)</name>
        <dbReference type="ChEBI" id="CHEBI:29105"/>
    </ligand>
</feature>
<evidence type="ECO:0000256" key="7">
    <source>
        <dbReference type="ARBA" id="ARBA00022741"/>
    </source>
</evidence>
<dbReference type="SMART" id="SM00840">
    <property type="entry name" value="DALR_2"/>
    <property type="match status" value="1"/>
</dbReference>
<dbReference type="HAMAP" id="MF_00041">
    <property type="entry name" value="Cys_tRNA_synth"/>
    <property type="match status" value="1"/>
</dbReference>
<feature type="short sequence motif" description="'HIGH' region" evidence="12">
    <location>
        <begin position="31"/>
        <end position="41"/>
    </location>
</feature>
<dbReference type="Gene3D" id="3.40.50.620">
    <property type="entry name" value="HUPs"/>
    <property type="match status" value="1"/>
</dbReference>
<dbReference type="PANTHER" id="PTHR10890">
    <property type="entry name" value="CYSTEINYL-TRNA SYNTHETASE"/>
    <property type="match status" value="1"/>
</dbReference>
<comment type="subunit">
    <text evidence="3 12">Monomer.</text>
</comment>
<dbReference type="GO" id="GO:0006423">
    <property type="term" value="P:cysteinyl-tRNA aminoacylation"/>
    <property type="evidence" value="ECO:0007669"/>
    <property type="project" value="UniProtKB-UniRule"/>
</dbReference>
<sequence length="506" mass="55328">MTISLTNTKTRRKEVFTPIDPENVRMYVCGPTVYDRAHLGNARPAIVFDVLARLLRHEFGAGHVIYVRNFTDVDDKINATAQARKAAGDPRSLEELIAERTEETIGWYLQDMGAVGVAEPDHMPRATQFIPQMIAMIEGLIADGHAYEAEGHVLFAVESYKNYGALSGRSVDDMIAGARVEVAPYKRNPMDFVLWKPSADDLPGWDSPWGRGRPGWHIECSAMSYDLLGESFDIHGGGNDLMFPHHENEIAQSCCAHPHGEFAKVWLHNEMLQVEGKKMSKSLGNFFTVRDLLDGHDGLPGVPGEVIRFVMLSTHYRKPMDWTAEKAAQAEATLRKWREITEGVEPGRVPATVLECLSDDLNTSGAIAELHRMYNAIRNAQATTPGAKNVLNVPDDIIEEIDSKGGVHDLSAFVRGGKSNLLASAQLLGLLTPELGDWVSAGPDLSGLADHLAGVRAAAMETKDFSEVDRLKTALIEAGVEVRMSKAGVELLPGAGFDAAKLEGLL</sequence>
<evidence type="ECO:0000256" key="10">
    <source>
        <dbReference type="ARBA" id="ARBA00022917"/>
    </source>
</evidence>
<keyword evidence="8 12" id="KW-0862">Zinc</keyword>
<keyword evidence="9 12" id="KW-0067">ATP-binding</keyword>
<feature type="short sequence motif" description="'KMSKS' region" evidence="12">
    <location>
        <begin position="278"/>
        <end position="282"/>
    </location>
</feature>
<evidence type="ECO:0000256" key="9">
    <source>
        <dbReference type="ARBA" id="ARBA00022840"/>
    </source>
</evidence>
<dbReference type="AlphaFoldDB" id="A0A2A3JNK4"/>
<comment type="similarity">
    <text evidence="2 12">Belongs to the class-I aminoacyl-tRNA synthetase family.</text>
</comment>
<comment type="cofactor">
    <cofactor evidence="12">
        <name>Zn(2+)</name>
        <dbReference type="ChEBI" id="CHEBI:29105"/>
    </cofactor>
    <text evidence="12">Binds 1 zinc ion per subunit.</text>
</comment>
<proteinExistence type="inferred from homology"/>
<comment type="subcellular location">
    <subcellularLocation>
        <location evidence="1 12">Cytoplasm</location>
    </subcellularLocation>
</comment>
<dbReference type="GO" id="GO:0004817">
    <property type="term" value="F:cysteine-tRNA ligase activity"/>
    <property type="evidence" value="ECO:0007669"/>
    <property type="project" value="UniProtKB-UniRule"/>
</dbReference>
<name>A0A2A3JNK4_9RHOB</name>
<keyword evidence="4 12" id="KW-0963">Cytoplasm</keyword>
<dbReference type="SUPFAM" id="SSF52374">
    <property type="entry name" value="Nucleotidylyl transferase"/>
    <property type="match status" value="1"/>
</dbReference>
<protein>
    <recommendedName>
        <fullName evidence="12">Cysteine--tRNA ligase</fullName>
        <ecNumber evidence="12">6.1.1.16</ecNumber>
    </recommendedName>
    <alternativeName>
        <fullName evidence="12">Cysteinyl-tRNA synthetase</fullName>
        <shortName evidence="12">CysRS</shortName>
    </alternativeName>
</protein>
<evidence type="ECO:0000256" key="1">
    <source>
        <dbReference type="ARBA" id="ARBA00004496"/>
    </source>
</evidence>
<dbReference type="SUPFAM" id="SSF47323">
    <property type="entry name" value="Anticodon-binding domain of a subclass of class I aminoacyl-tRNA synthetases"/>
    <property type="match status" value="1"/>
</dbReference>
<keyword evidence="10 12" id="KW-0648">Protein biosynthesis</keyword>
<feature type="binding site" evidence="12">
    <location>
        <position position="220"/>
    </location>
    <ligand>
        <name>Zn(2+)</name>
        <dbReference type="ChEBI" id="CHEBI:29105"/>
    </ligand>
</feature>
<keyword evidence="11 12" id="KW-0030">Aminoacyl-tRNA synthetase</keyword>
<dbReference type="CDD" id="cd00672">
    <property type="entry name" value="CysRS_core"/>
    <property type="match status" value="1"/>
</dbReference>
<keyword evidence="7 12" id="KW-0547">Nucleotide-binding</keyword>
<keyword evidence="6 12" id="KW-0479">Metal-binding</keyword>
<reference evidence="16" key="2">
    <citation type="submission" date="2023-07" db="EMBL/GenBank/DDBJ databases">
        <title>Yangia mangrovi SAOS 153D genome.</title>
        <authorList>
            <person name="Verma A."/>
            <person name="Pal Y."/>
            <person name="Sundharam S."/>
            <person name="Bisht B."/>
            <person name="Srinivasan K."/>
        </authorList>
    </citation>
    <scope>NUCLEOTIDE SEQUENCE [LARGE SCALE GENOMIC DNA]</scope>
    <source>
        <strain evidence="16">SAOS 153D</strain>
    </source>
</reference>
<organism evidence="15">
    <name type="scientific">Alloyangia mangrovi</name>
    <dbReference type="NCBI Taxonomy" id="1779329"/>
    <lineage>
        <taxon>Bacteria</taxon>
        <taxon>Pseudomonadati</taxon>
        <taxon>Pseudomonadota</taxon>
        <taxon>Alphaproteobacteria</taxon>
        <taxon>Rhodobacterales</taxon>
        <taxon>Roseobacteraceae</taxon>
        <taxon>Alloyangia</taxon>
    </lineage>
</organism>
<keyword evidence="16" id="KW-1185">Reference proteome</keyword>
<evidence type="ECO:0000256" key="5">
    <source>
        <dbReference type="ARBA" id="ARBA00022598"/>
    </source>
</evidence>
<dbReference type="Gene3D" id="1.20.120.1910">
    <property type="entry name" value="Cysteine-tRNA ligase, C-terminal anti-codon recognition domain"/>
    <property type="match status" value="1"/>
</dbReference>
<dbReference type="Proteomes" id="UP000217448">
    <property type="component" value="Unassembled WGS sequence"/>
</dbReference>
<feature type="domain" description="Cysteinyl-tRNA synthetase class Ia DALR" evidence="13">
    <location>
        <begin position="352"/>
        <end position="439"/>
    </location>
</feature>
<dbReference type="PRINTS" id="PR00983">
    <property type="entry name" value="TRNASYNTHCYS"/>
</dbReference>
<dbReference type="PANTHER" id="PTHR10890:SF3">
    <property type="entry name" value="CYSTEINE--TRNA LIGASE, CYTOPLASMIC"/>
    <property type="match status" value="1"/>
</dbReference>
<dbReference type="EMBL" id="NTHN02000066">
    <property type="protein sequence ID" value="MCT4373061.1"/>
    <property type="molecule type" value="Genomic_DNA"/>
</dbReference>
<dbReference type="EC" id="6.1.1.16" evidence="12"/>
<dbReference type="NCBIfam" id="TIGR00435">
    <property type="entry name" value="cysS"/>
    <property type="match status" value="1"/>
</dbReference>
<accession>A0A2A3JNK4</accession>